<dbReference type="AlphaFoldDB" id="A0A1X1R468"/>
<keyword evidence="1" id="KW-0812">Transmembrane</keyword>
<dbReference type="Proteomes" id="UP000193484">
    <property type="component" value="Unassembled WGS sequence"/>
</dbReference>
<gene>
    <name evidence="2" type="ORF">AWC04_17605</name>
</gene>
<keyword evidence="1" id="KW-0472">Membrane</keyword>
<dbReference type="EMBL" id="LQOJ01000054">
    <property type="protein sequence ID" value="ORU98948.1"/>
    <property type="molecule type" value="Genomic_DNA"/>
</dbReference>
<keyword evidence="1" id="KW-1133">Transmembrane helix</keyword>
<protein>
    <recommendedName>
        <fullName evidence="4">Transmembrane protein</fullName>
    </recommendedName>
</protein>
<dbReference type="OrthoDB" id="5198533at2"/>
<proteinExistence type="predicted"/>
<accession>A0A1X1R468</accession>
<evidence type="ECO:0008006" key="4">
    <source>
        <dbReference type="Google" id="ProtNLM"/>
    </source>
</evidence>
<organism evidence="2 3">
    <name type="scientific">Mycolicibacterium fallax</name>
    <name type="common">Mycobacterium fallax</name>
    <dbReference type="NCBI Taxonomy" id="1793"/>
    <lineage>
        <taxon>Bacteria</taxon>
        <taxon>Bacillati</taxon>
        <taxon>Actinomycetota</taxon>
        <taxon>Actinomycetes</taxon>
        <taxon>Mycobacteriales</taxon>
        <taxon>Mycobacteriaceae</taxon>
        <taxon>Mycolicibacterium</taxon>
    </lineage>
</organism>
<feature type="transmembrane region" description="Helical" evidence="1">
    <location>
        <begin position="21"/>
        <end position="43"/>
    </location>
</feature>
<name>A0A1X1R468_MYCFA</name>
<sequence length="209" mass="22266">MSSRYLPYASRPHRFLAQFTADVLVIGWIVVWVLIGVFVHAAVDSIAEVGRQVQSGAAGISTNLGSAGDTADRVPLVGDQLAKPLDAAATAALELADAGQNLSDTATWLAWLLAVAVAAAPILAVAGPWLYLRIRFFRRKRLVLTLASSPAGADLLALRALTNRPVRRLVRVSEDPAGSWRRRDPEAIGALVGLELRAAGMRTPRTAIS</sequence>
<comment type="caution">
    <text evidence="2">The sequence shown here is derived from an EMBL/GenBank/DDBJ whole genome shotgun (WGS) entry which is preliminary data.</text>
</comment>
<reference evidence="2 3" key="1">
    <citation type="submission" date="2016-01" db="EMBL/GenBank/DDBJ databases">
        <title>The new phylogeny of the genus Mycobacterium.</title>
        <authorList>
            <person name="Tarcisio F."/>
            <person name="Conor M."/>
            <person name="Antonella G."/>
            <person name="Elisabetta G."/>
            <person name="Giulia F.S."/>
            <person name="Sara T."/>
            <person name="Anna F."/>
            <person name="Clotilde B."/>
            <person name="Roberto B."/>
            <person name="Veronica D.S."/>
            <person name="Fabio R."/>
            <person name="Monica P."/>
            <person name="Olivier J."/>
            <person name="Enrico T."/>
            <person name="Nicola S."/>
        </authorList>
    </citation>
    <scope>NUCLEOTIDE SEQUENCE [LARGE SCALE GENOMIC DNA]</scope>
    <source>
        <strain evidence="2 3">DSM 44179</strain>
    </source>
</reference>
<evidence type="ECO:0000313" key="3">
    <source>
        <dbReference type="Proteomes" id="UP000193484"/>
    </source>
</evidence>
<dbReference type="STRING" id="1793.AWC04_17605"/>
<keyword evidence="3" id="KW-1185">Reference proteome</keyword>
<evidence type="ECO:0000313" key="2">
    <source>
        <dbReference type="EMBL" id="ORU98948.1"/>
    </source>
</evidence>
<feature type="transmembrane region" description="Helical" evidence="1">
    <location>
        <begin position="108"/>
        <end position="132"/>
    </location>
</feature>
<evidence type="ECO:0000256" key="1">
    <source>
        <dbReference type="SAM" id="Phobius"/>
    </source>
</evidence>
<dbReference type="RefSeq" id="WP_085099669.1">
    <property type="nucleotide sequence ID" value="NZ_AP022603.1"/>
</dbReference>